<comment type="caution">
    <text evidence="10">The sequence shown here is derived from an EMBL/GenBank/DDBJ whole genome shotgun (WGS) entry which is preliminary data.</text>
</comment>
<dbReference type="InterPro" id="IPR001969">
    <property type="entry name" value="Aspartic_peptidase_AS"/>
</dbReference>
<dbReference type="PANTHER" id="PTHR47967">
    <property type="entry name" value="OS07G0603500 PROTEIN-RELATED"/>
    <property type="match status" value="1"/>
</dbReference>
<evidence type="ECO:0000256" key="2">
    <source>
        <dbReference type="ARBA" id="ARBA00022670"/>
    </source>
</evidence>
<dbReference type="CDD" id="cd05476">
    <property type="entry name" value="pepsin_A_like_plant"/>
    <property type="match status" value="1"/>
</dbReference>
<dbReference type="FunFam" id="2.40.70.10:FF:000031">
    <property type="entry name" value="Aspartyl protease AED1"/>
    <property type="match status" value="1"/>
</dbReference>
<feature type="signal peptide" evidence="8">
    <location>
        <begin position="1"/>
        <end position="18"/>
    </location>
</feature>
<keyword evidence="3 7" id="KW-0064">Aspartyl protease</keyword>
<organism evidence="10 11">
    <name type="scientific">Saponaria officinalis</name>
    <name type="common">Common soapwort</name>
    <name type="synonym">Lychnis saponaria</name>
    <dbReference type="NCBI Taxonomy" id="3572"/>
    <lineage>
        <taxon>Eukaryota</taxon>
        <taxon>Viridiplantae</taxon>
        <taxon>Streptophyta</taxon>
        <taxon>Embryophyta</taxon>
        <taxon>Tracheophyta</taxon>
        <taxon>Spermatophyta</taxon>
        <taxon>Magnoliopsida</taxon>
        <taxon>eudicotyledons</taxon>
        <taxon>Gunneridae</taxon>
        <taxon>Pentapetalae</taxon>
        <taxon>Caryophyllales</taxon>
        <taxon>Caryophyllaceae</taxon>
        <taxon>Caryophylleae</taxon>
        <taxon>Saponaria</taxon>
    </lineage>
</organism>
<evidence type="ECO:0000259" key="9">
    <source>
        <dbReference type="PROSITE" id="PS51767"/>
    </source>
</evidence>
<dbReference type="InterPro" id="IPR034161">
    <property type="entry name" value="Pepsin-like_plant"/>
</dbReference>
<dbReference type="Pfam" id="PF14543">
    <property type="entry name" value="TAXi_N"/>
    <property type="match status" value="1"/>
</dbReference>
<name>A0AAW1JV44_SAPOF</name>
<dbReference type="InterPro" id="IPR021109">
    <property type="entry name" value="Peptidase_aspartic_dom_sf"/>
</dbReference>
<dbReference type="InterPro" id="IPR032799">
    <property type="entry name" value="TAXi_C"/>
</dbReference>
<evidence type="ECO:0000256" key="4">
    <source>
        <dbReference type="ARBA" id="ARBA00022801"/>
    </source>
</evidence>
<dbReference type="Gene3D" id="2.40.70.10">
    <property type="entry name" value="Acid Proteases"/>
    <property type="match status" value="2"/>
</dbReference>
<dbReference type="Pfam" id="PF14541">
    <property type="entry name" value="TAXi_C"/>
    <property type="match status" value="1"/>
</dbReference>
<feature type="chain" id="PRO_5043575967" description="Peptidase A1 domain-containing protein" evidence="8">
    <location>
        <begin position="19"/>
        <end position="421"/>
    </location>
</feature>
<feature type="active site" evidence="6">
    <location>
        <position position="302"/>
    </location>
</feature>
<comment type="similarity">
    <text evidence="1 7">Belongs to the peptidase A1 family.</text>
</comment>
<keyword evidence="2 7" id="KW-0645">Protease</keyword>
<keyword evidence="4 7" id="KW-0378">Hydrolase</keyword>
<dbReference type="PROSITE" id="PS00141">
    <property type="entry name" value="ASP_PROTEASE"/>
    <property type="match status" value="1"/>
</dbReference>
<dbReference type="Proteomes" id="UP001443914">
    <property type="component" value="Unassembled WGS sequence"/>
</dbReference>
<dbReference type="AlphaFoldDB" id="A0AAW1JV44"/>
<protein>
    <recommendedName>
        <fullName evidence="9">Peptidase A1 domain-containing protein</fullName>
    </recommendedName>
</protein>
<evidence type="ECO:0000256" key="1">
    <source>
        <dbReference type="ARBA" id="ARBA00007447"/>
    </source>
</evidence>
<keyword evidence="8" id="KW-0732">Signal</keyword>
<dbReference type="InterPro" id="IPR033121">
    <property type="entry name" value="PEPTIDASE_A1"/>
</dbReference>
<feature type="active site" evidence="6">
    <location>
        <position position="102"/>
    </location>
</feature>
<sequence length="421" mass="45317">MYALFNFVLLMFVSSLDARKLTSSNSVFSIDLIHRNSPLSPYYNSSTTPAPLGSVSHRHRVSLSSAYYDGKNVQTDIIPNGGDYLMKIAVGTPPVEFTAVADTGSDLVWVQCSPCQRCIGKQSSLFDPTESSTYHTIPCTSQSCNQPGIKSACQPNNVANDDSCAYTTQYGDGTKSEGVLNTETISFPSSTSFPSVIFGCGYNQQGQLGTNGDGIVGLGSGPLSLVSQLSPKIDYKFSYCLTPQSSGVNSKLKFGLDVAGPEVVSTPFTNQDVSMAFYSLTLDSITVGDNTPIPMSTNIIIDSGTTLTYLPTSVYTNVKSALKDTLTVDSVDDPNQFFDPCYETGSLEGSNPPNLVFQFRGANVVLKGENMFQKVDSLTCFAMVPTDEIPIFGNIAQVNYEVGYDLQAKQVSFAPKDCTKY</sequence>
<evidence type="ECO:0000313" key="10">
    <source>
        <dbReference type="EMBL" id="KAK9707351.1"/>
    </source>
</evidence>
<dbReference type="SUPFAM" id="SSF50630">
    <property type="entry name" value="Acid proteases"/>
    <property type="match status" value="1"/>
</dbReference>
<dbReference type="InterPro" id="IPR032861">
    <property type="entry name" value="TAXi_N"/>
</dbReference>
<evidence type="ECO:0000256" key="5">
    <source>
        <dbReference type="ARBA" id="ARBA00023180"/>
    </source>
</evidence>
<evidence type="ECO:0000256" key="3">
    <source>
        <dbReference type="ARBA" id="ARBA00022750"/>
    </source>
</evidence>
<dbReference type="GO" id="GO:0006508">
    <property type="term" value="P:proteolysis"/>
    <property type="evidence" value="ECO:0007669"/>
    <property type="project" value="UniProtKB-KW"/>
</dbReference>
<evidence type="ECO:0000256" key="6">
    <source>
        <dbReference type="PIRSR" id="PIRSR601461-1"/>
    </source>
</evidence>
<dbReference type="GO" id="GO:0005576">
    <property type="term" value="C:extracellular region"/>
    <property type="evidence" value="ECO:0007669"/>
    <property type="project" value="TreeGrafter"/>
</dbReference>
<keyword evidence="11" id="KW-1185">Reference proteome</keyword>
<feature type="domain" description="Peptidase A1" evidence="9">
    <location>
        <begin position="84"/>
        <end position="414"/>
    </location>
</feature>
<proteinExistence type="inferred from homology"/>
<accession>A0AAW1JV44</accession>
<dbReference type="PANTHER" id="PTHR47967:SF138">
    <property type="entry name" value="ASPARTIC PROTEINASE CDR1-LIKE"/>
    <property type="match status" value="1"/>
</dbReference>
<dbReference type="PROSITE" id="PS51767">
    <property type="entry name" value="PEPTIDASE_A1"/>
    <property type="match status" value="1"/>
</dbReference>
<gene>
    <name evidence="10" type="ORF">RND81_07G191600</name>
</gene>
<dbReference type="InterPro" id="IPR051708">
    <property type="entry name" value="Plant_Aspart_Prot_A1"/>
</dbReference>
<dbReference type="PRINTS" id="PR00792">
    <property type="entry name" value="PEPSIN"/>
</dbReference>
<keyword evidence="5" id="KW-0325">Glycoprotein</keyword>
<dbReference type="EMBL" id="JBDFQZ010000007">
    <property type="protein sequence ID" value="KAK9707351.1"/>
    <property type="molecule type" value="Genomic_DNA"/>
</dbReference>
<dbReference type="InterPro" id="IPR001461">
    <property type="entry name" value="Aspartic_peptidase_A1"/>
</dbReference>
<evidence type="ECO:0000256" key="8">
    <source>
        <dbReference type="SAM" id="SignalP"/>
    </source>
</evidence>
<dbReference type="GO" id="GO:0004190">
    <property type="term" value="F:aspartic-type endopeptidase activity"/>
    <property type="evidence" value="ECO:0007669"/>
    <property type="project" value="UniProtKB-KW"/>
</dbReference>
<evidence type="ECO:0000313" key="11">
    <source>
        <dbReference type="Proteomes" id="UP001443914"/>
    </source>
</evidence>
<reference evidence="10" key="1">
    <citation type="submission" date="2024-03" db="EMBL/GenBank/DDBJ databases">
        <title>WGS assembly of Saponaria officinalis var. Norfolk2.</title>
        <authorList>
            <person name="Jenkins J."/>
            <person name="Shu S."/>
            <person name="Grimwood J."/>
            <person name="Barry K."/>
            <person name="Goodstein D."/>
            <person name="Schmutz J."/>
            <person name="Leebens-Mack J."/>
            <person name="Osbourn A."/>
        </authorList>
    </citation>
    <scope>NUCLEOTIDE SEQUENCE [LARGE SCALE GENOMIC DNA]</scope>
    <source>
        <strain evidence="10">JIC</strain>
    </source>
</reference>
<evidence type="ECO:0000256" key="7">
    <source>
        <dbReference type="RuleBase" id="RU000454"/>
    </source>
</evidence>